<comment type="caution">
    <text evidence="2">The sequence shown here is derived from an EMBL/GenBank/DDBJ whole genome shotgun (WGS) entry which is preliminary data.</text>
</comment>
<dbReference type="PANTHER" id="PTHR15337">
    <property type="entry name" value="ANTERIOR GRADIENT PROTEIN-RELATED"/>
    <property type="match status" value="1"/>
</dbReference>
<dbReference type="OrthoDB" id="120730at2"/>
<organism evidence="2 3">
    <name type="scientific">Pedobacter paludis</name>
    <dbReference type="NCBI Taxonomy" id="2203212"/>
    <lineage>
        <taxon>Bacteria</taxon>
        <taxon>Pseudomonadati</taxon>
        <taxon>Bacteroidota</taxon>
        <taxon>Sphingobacteriia</taxon>
        <taxon>Sphingobacteriales</taxon>
        <taxon>Sphingobacteriaceae</taxon>
        <taxon>Pedobacter</taxon>
    </lineage>
</organism>
<keyword evidence="3" id="KW-1185">Reference proteome</keyword>
<dbReference type="Proteomes" id="UP000245391">
    <property type="component" value="Unassembled WGS sequence"/>
</dbReference>
<dbReference type="InterPro" id="IPR036249">
    <property type="entry name" value="Thioredoxin-like_sf"/>
</dbReference>
<dbReference type="PANTHER" id="PTHR15337:SF11">
    <property type="entry name" value="THIOREDOXIN DOMAIN-CONTAINING PROTEIN"/>
    <property type="match status" value="1"/>
</dbReference>
<name>A0A317EZC2_9SPHI</name>
<dbReference type="SUPFAM" id="SSF52833">
    <property type="entry name" value="Thioredoxin-like"/>
    <property type="match status" value="1"/>
</dbReference>
<dbReference type="InterPro" id="IPR051099">
    <property type="entry name" value="AGR/TXD"/>
</dbReference>
<proteinExistence type="predicted"/>
<dbReference type="EMBL" id="QGNY01000003">
    <property type="protein sequence ID" value="PWS32204.1"/>
    <property type="molecule type" value="Genomic_DNA"/>
</dbReference>
<protein>
    <recommendedName>
        <fullName evidence="4">Thioredoxin domain-containing protein</fullName>
    </recommendedName>
</protein>
<gene>
    <name evidence="2" type="ORF">DF947_10570</name>
</gene>
<keyword evidence="1" id="KW-0732">Signal</keyword>
<dbReference type="RefSeq" id="WP_109929651.1">
    <property type="nucleotide sequence ID" value="NZ_QGNY01000003.1"/>
</dbReference>
<accession>A0A317EZC2</accession>
<dbReference type="AlphaFoldDB" id="A0A317EZC2"/>
<reference evidence="3" key="1">
    <citation type="submission" date="2018-05" db="EMBL/GenBank/DDBJ databases">
        <title>Pedobacter paludis sp. nov., isolated from wetland soil.</title>
        <authorList>
            <person name="Zhang Y."/>
        </authorList>
    </citation>
    <scope>NUCLEOTIDE SEQUENCE [LARGE SCALE GENOMIC DNA]</scope>
    <source>
        <strain evidence="3">R-8</strain>
    </source>
</reference>
<evidence type="ECO:0000256" key="1">
    <source>
        <dbReference type="ARBA" id="ARBA00022729"/>
    </source>
</evidence>
<evidence type="ECO:0000313" key="2">
    <source>
        <dbReference type="EMBL" id="PWS32204.1"/>
    </source>
</evidence>
<evidence type="ECO:0008006" key="4">
    <source>
        <dbReference type="Google" id="ProtNLM"/>
    </source>
</evidence>
<dbReference type="Pfam" id="PF13899">
    <property type="entry name" value="Thioredoxin_7"/>
    <property type="match status" value="1"/>
</dbReference>
<evidence type="ECO:0000313" key="3">
    <source>
        <dbReference type="Proteomes" id="UP000245391"/>
    </source>
</evidence>
<sequence>MIKLLLQGMLVGIYCLCSQHLRAQEGIKFSEIKSLTEAYKAAQQLDRPIFIDAFTTWCGPCKAMDKNVYSNTEVGKFFNENFINIKLQFDKTNNDDEAVKRLYQDVADLQSKFDVKAFPSYLFLSSDGILLNRDLGLKSSDDFIEIGKTALYPKARILQNITAFRLNKLRFEEFPALIAITKKEGKKEIADSLADRYMNIYLNQLTQDKILNKENLFLIEKNQAYLRPGSRLFKIIERNADKVDKTSRITGLSRHIIESSVYNWEIWQKVKLNDTTYKDAVDWNRLEGKVKLNYPNIDAVGLINDAKVEYYYQKKDWRKFAMIKDEQMHSVPLESKQNRTKPGYGDAWMLNAAAWELFEATPDTVALNIALKWINEAFVLDTPEPNIQLYDTKANILYRLGRIDEALSWERNAIIVEQQNAIERKSPTPFTNDYLKIIEKMVRSQPTWPEATKK</sequence>
<dbReference type="Gene3D" id="3.40.30.10">
    <property type="entry name" value="Glutaredoxin"/>
    <property type="match status" value="1"/>
</dbReference>